<protein>
    <submittedName>
        <fullName evidence="2">Uncharacterized protein</fullName>
    </submittedName>
</protein>
<dbReference type="Proteomes" id="UP000013961">
    <property type="component" value="Chromosome"/>
</dbReference>
<dbReference type="RefSeq" id="WP_016342243.1">
    <property type="nucleotide sequence ID" value="NC_021282.1"/>
</dbReference>
<dbReference type="Pfam" id="PF05133">
    <property type="entry name" value="SPP1_portal"/>
    <property type="match status" value="1"/>
</dbReference>
<dbReference type="KEGG" id="mabb:MASS_1579"/>
<gene>
    <name evidence="2" type="ORF">MASS_1579</name>
</gene>
<proteinExistence type="predicted"/>
<organism evidence="2 3">
    <name type="scientific">Mycobacteroides abscessus subsp. bolletii 50594</name>
    <dbReference type="NCBI Taxonomy" id="1303024"/>
    <lineage>
        <taxon>Bacteria</taxon>
        <taxon>Bacillati</taxon>
        <taxon>Actinomycetota</taxon>
        <taxon>Actinomycetes</taxon>
        <taxon>Mycobacteriales</taxon>
        <taxon>Mycobacteriaceae</taxon>
        <taxon>Mycobacteroides</taxon>
        <taxon>Mycobacteroides abscessus</taxon>
    </lineage>
</organism>
<reference evidence="2 3" key="1">
    <citation type="journal article" date="2013" name="Genome Announc.">
        <title>Complete Genome Sequence of Mycobacterium massiliense Clinical Strain Asan 50594, Belonging to the Type II Genotype.</title>
        <authorList>
            <person name="Kim B.J."/>
            <person name="Kim B.R."/>
            <person name="Hong S.H."/>
            <person name="Seok S.H."/>
            <person name="Kook Y.H."/>
            <person name="Kim B.J."/>
        </authorList>
    </citation>
    <scope>NUCLEOTIDE SEQUENCE [LARGE SCALE GENOMIC DNA]</scope>
    <source>
        <strain evidence="2 3">50594</strain>
    </source>
</reference>
<dbReference type="InterPro" id="IPR021145">
    <property type="entry name" value="Portal_protein_SPP1_Gp6-like"/>
</dbReference>
<dbReference type="EMBL" id="CP004374">
    <property type="protein sequence ID" value="AGM28181.1"/>
    <property type="molecule type" value="Genomic_DNA"/>
</dbReference>
<accession>A0AB33A985</accession>
<dbReference type="AlphaFoldDB" id="A0AB33A985"/>
<evidence type="ECO:0000256" key="1">
    <source>
        <dbReference type="SAM" id="MobiDB-lite"/>
    </source>
</evidence>
<sequence length="309" mass="33466">MCTKPGAIQRDAKPHRRGLLIDSTHTYQLDLGELTAGQLTPDLALLPLSIREVEDPIEHGATLEGQPVCPVVRFVNNRDADDWIVGEVAPLIQAQQTINNVNFDRLIVSRFGAFPQKVITGWAGTKEEVLKASGMRVWAFEDEGVDAKSFPAASMDGYNSLLASMVEHVAMTAGISPSQVTGKMINVSADALAAAEATMQRKLSAKRDSFGESWEQVFRIAASMDGDAQTADDSAAEVVWRDTEARSFATVVDGIVKLASTGIPIELMLTSVPGFTQQQIQAISKAMQEGRQNEQHPVPPPTQELPSQQ</sequence>
<evidence type="ECO:0000313" key="2">
    <source>
        <dbReference type="EMBL" id="AGM28181.1"/>
    </source>
</evidence>
<evidence type="ECO:0000313" key="3">
    <source>
        <dbReference type="Proteomes" id="UP000013961"/>
    </source>
</evidence>
<feature type="region of interest" description="Disordered" evidence="1">
    <location>
        <begin position="283"/>
        <end position="309"/>
    </location>
</feature>
<name>A0AB33A985_9MYCO</name>